<dbReference type="SUPFAM" id="SSF51445">
    <property type="entry name" value="(Trans)glycosidases"/>
    <property type="match status" value="1"/>
</dbReference>
<dbReference type="Gene3D" id="3.20.20.80">
    <property type="entry name" value="Glycosidases"/>
    <property type="match status" value="1"/>
</dbReference>
<accession>A0A0G3WJG9</accession>
<dbReference type="InterPro" id="IPR051913">
    <property type="entry name" value="GH2_Domain-Containing"/>
</dbReference>
<organism evidence="3 4">
    <name type="scientific">Endomicrobium proavitum</name>
    <dbReference type="NCBI Taxonomy" id="1408281"/>
    <lineage>
        <taxon>Bacteria</taxon>
        <taxon>Pseudomonadati</taxon>
        <taxon>Elusimicrobiota</taxon>
        <taxon>Endomicrobiia</taxon>
        <taxon>Endomicrobiales</taxon>
        <taxon>Endomicrobiaceae</taxon>
        <taxon>Endomicrobium</taxon>
    </lineage>
</organism>
<reference evidence="3 4" key="1">
    <citation type="submission" date="2014-09" db="EMBL/GenBank/DDBJ databases">
        <title>Complete genome sequence of Endomicrobium proavitum.</title>
        <authorList>
            <person name="Zheng H."/>
        </authorList>
    </citation>
    <scope>NUCLEOTIDE SEQUENCE [LARGE SCALE GENOMIC DNA]</scope>
    <source>
        <strain evidence="3 4">Rsa215</strain>
    </source>
</reference>
<dbReference type="InterPro" id="IPR017853">
    <property type="entry name" value="GH"/>
</dbReference>
<sequence length="655" mass="74167">MKFLKIVLPAVFLFSVTANVFAADDVNSDAVLSDELKRAKAFNDKMIYVPPKPFKLADAGTEKWVNYQKYGEFQNVGTKDYKYVISDSEGLRAASGEGVFPNTQNVLNDPQYKKYLNSKKLEGKYWDFVNNDDYQANFYKWATTREDPGVKQYFTAVALDRAGNWEQAIKAYYAILVFFPKTIGWTQWQTPWYISPVAISRIKYLTALHPEIGVKLVGAKIIIENVYDNDVKNDVFIIDPGWLVPATAKDFETKTIDLSKIKIKKTVGKGKVKLVQYKNNNFQLIVDGKQFTVKGVSYDANKVGVSPVNGTLKNNRDWSWEDANSNGKTDAPFDAWVDTNRNDKQESYEKPVGDFALLKAMGANTLRVFHHYELNKEALKEGYEKYGFMYMMTDFLGAYAVDSGATWAEGTDYSNPVHQKNMLASIRKMVEDYKDEPYILMWVLGNENNYGVANNANKNPEAFYKFANKAAKLIKKLDPQKRPVAINNGDTLYLDIFAKNSPDIDIFGFNSYRGEQGFGNIWQDIANVSGKAALVTEYGTPAYAKGWSVARTEEGQASYHKGYWTDIENNLGGVEGGWGNSLGGVIFQWVDEWWKAEGDSDPAVHDTHLQTQGAFLDGGGYEEWYGITSQGNGKNSPFERQLRKAYFLYMDLWNK</sequence>
<evidence type="ECO:0000256" key="1">
    <source>
        <dbReference type="SAM" id="SignalP"/>
    </source>
</evidence>
<protein>
    <recommendedName>
        <fullName evidence="2">Glycoside hydrolase family 2 catalytic domain-containing protein</fullName>
    </recommendedName>
</protein>
<dbReference type="PANTHER" id="PTHR42732">
    <property type="entry name" value="BETA-GALACTOSIDASE"/>
    <property type="match status" value="1"/>
</dbReference>
<dbReference type="KEGG" id="epo:Epro_0623"/>
<keyword evidence="4" id="KW-1185">Reference proteome</keyword>
<evidence type="ECO:0000313" key="3">
    <source>
        <dbReference type="EMBL" id="AKL98002.1"/>
    </source>
</evidence>
<feature type="chain" id="PRO_5005185965" description="Glycoside hydrolase family 2 catalytic domain-containing protein" evidence="1">
    <location>
        <begin position="23"/>
        <end position="655"/>
    </location>
</feature>
<dbReference type="RefSeq" id="WP_052570526.1">
    <property type="nucleotide sequence ID" value="NZ_CP009498.1"/>
</dbReference>
<feature type="signal peptide" evidence="1">
    <location>
        <begin position="1"/>
        <end position="22"/>
    </location>
</feature>
<dbReference type="EMBL" id="CP009498">
    <property type="protein sequence ID" value="AKL98002.1"/>
    <property type="molecule type" value="Genomic_DNA"/>
</dbReference>
<dbReference type="GO" id="GO:0004553">
    <property type="term" value="F:hydrolase activity, hydrolyzing O-glycosyl compounds"/>
    <property type="evidence" value="ECO:0007669"/>
    <property type="project" value="InterPro"/>
</dbReference>
<evidence type="ECO:0000259" key="2">
    <source>
        <dbReference type="Pfam" id="PF02836"/>
    </source>
</evidence>
<dbReference type="STRING" id="1408281.Epro_0623"/>
<dbReference type="InterPro" id="IPR006103">
    <property type="entry name" value="Glyco_hydro_2_cat"/>
</dbReference>
<proteinExistence type="predicted"/>
<evidence type="ECO:0000313" key="4">
    <source>
        <dbReference type="Proteomes" id="UP000035337"/>
    </source>
</evidence>
<feature type="domain" description="Glycoside hydrolase family 2 catalytic" evidence="2">
    <location>
        <begin position="350"/>
        <end position="542"/>
    </location>
</feature>
<name>A0A0G3WJG9_9BACT</name>
<gene>
    <name evidence="3" type="ORF">Epro_0623</name>
</gene>
<dbReference type="OrthoDB" id="1205943at2"/>
<dbReference type="Proteomes" id="UP000035337">
    <property type="component" value="Chromosome"/>
</dbReference>
<dbReference type="GO" id="GO:0005975">
    <property type="term" value="P:carbohydrate metabolic process"/>
    <property type="evidence" value="ECO:0007669"/>
    <property type="project" value="InterPro"/>
</dbReference>
<dbReference type="Pfam" id="PF02836">
    <property type="entry name" value="Glyco_hydro_2_C"/>
    <property type="match status" value="1"/>
</dbReference>
<dbReference type="AlphaFoldDB" id="A0A0G3WJG9"/>
<keyword evidence="1" id="KW-0732">Signal</keyword>